<dbReference type="Proteomes" id="UP000663829">
    <property type="component" value="Unassembled WGS sequence"/>
</dbReference>
<accession>A0A815NST5</accession>
<evidence type="ECO:0000313" key="2">
    <source>
        <dbReference type="EMBL" id="CAF4318053.1"/>
    </source>
</evidence>
<dbReference type="OrthoDB" id="10597901at2759"/>
<dbReference type="EMBL" id="CAJNOQ010019065">
    <property type="protein sequence ID" value="CAF1442403.1"/>
    <property type="molecule type" value="Genomic_DNA"/>
</dbReference>
<gene>
    <name evidence="1" type="ORF">GPM918_LOCUS34418</name>
    <name evidence="2" type="ORF">SRO942_LOCUS35116</name>
</gene>
<comment type="caution">
    <text evidence="1">The sequence shown here is derived from an EMBL/GenBank/DDBJ whole genome shotgun (WGS) entry which is preliminary data.</text>
</comment>
<feature type="non-terminal residue" evidence="1">
    <location>
        <position position="1"/>
    </location>
</feature>
<reference evidence="1" key="1">
    <citation type="submission" date="2021-02" db="EMBL/GenBank/DDBJ databases">
        <authorList>
            <person name="Nowell W R."/>
        </authorList>
    </citation>
    <scope>NUCLEOTIDE SEQUENCE</scope>
</reference>
<proteinExistence type="predicted"/>
<sequence length="234" mass="26890">WFIMKDTYLTYINPSTYEIRFPMLVDRAFEFETGLKHTGTQHGIKVTNLQRSLVVKLSKIWLKKKSSQIYSSRFVFLHRLVDLGEENVRTLKSPAEIAAENLGSKKEPVEASKKIITEMAEDAGVTQSLGSEEMGANTGPRNKFEYEHPVDRKYAEANIRESIKDNIRQVENNKIDEKSSLLRIINNDKYDTISSTSHTSQSQPENKRLMSEKLLKFYRQQIHCACTLATVEIV</sequence>
<evidence type="ECO:0000313" key="3">
    <source>
        <dbReference type="Proteomes" id="UP000663829"/>
    </source>
</evidence>
<dbReference type="EMBL" id="CAJOBC010084507">
    <property type="protein sequence ID" value="CAF4318053.1"/>
    <property type="molecule type" value="Genomic_DNA"/>
</dbReference>
<keyword evidence="3" id="KW-1185">Reference proteome</keyword>
<name>A0A815NST5_9BILA</name>
<protein>
    <submittedName>
        <fullName evidence="1">Uncharacterized protein</fullName>
    </submittedName>
</protein>
<dbReference type="Proteomes" id="UP000681722">
    <property type="component" value="Unassembled WGS sequence"/>
</dbReference>
<organism evidence="1 3">
    <name type="scientific">Didymodactylos carnosus</name>
    <dbReference type="NCBI Taxonomy" id="1234261"/>
    <lineage>
        <taxon>Eukaryota</taxon>
        <taxon>Metazoa</taxon>
        <taxon>Spiralia</taxon>
        <taxon>Gnathifera</taxon>
        <taxon>Rotifera</taxon>
        <taxon>Eurotatoria</taxon>
        <taxon>Bdelloidea</taxon>
        <taxon>Philodinida</taxon>
        <taxon>Philodinidae</taxon>
        <taxon>Didymodactylos</taxon>
    </lineage>
</organism>
<evidence type="ECO:0000313" key="1">
    <source>
        <dbReference type="EMBL" id="CAF1442403.1"/>
    </source>
</evidence>
<dbReference type="AlphaFoldDB" id="A0A815NST5"/>